<evidence type="ECO:0000313" key="3">
    <source>
        <dbReference type="Proteomes" id="UP000070444"/>
    </source>
</evidence>
<dbReference type="OMA" id="MCANEDI"/>
<evidence type="ECO:0000313" key="2">
    <source>
        <dbReference type="EMBL" id="KXN74162.1"/>
    </source>
</evidence>
<dbReference type="OrthoDB" id="5589413at2759"/>
<reference evidence="2 3" key="1">
    <citation type="journal article" date="2015" name="Genome Biol. Evol.">
        <title>Phylogenomic analyses indicate that early fungi evolved digesting cell walls of algal ancestors of land plants.</title>
        <authorList>
            <person name="Chang Y."/>
            <person name="Wang S."/>
            <person name="Sekimoto S."/>
            <person name="Aerts A.L."/>
            <person name="Choi C."/>
            <person name="Clum A."/>
            <person name="LaButti K.M."/>
            <person name="Lindquist E.A."/>
            <person name="Yee Ngan C."/>
            <person name="Ohm R.A."/>
            <person name="Salamov A.A."/>
            <person name="Grigoriev I.V."/>
            <person name="Spatafora J.W."/>
            <person name="Berbee M.L."/>
        </authorList>
    </citation>
    <scope>NUCLEOTIDE SEQUENCE [LARGE SCALE GENOMIC DNA]</scope>
    <source>
        <strain evidence="2 3">NRRL 28638</strain>
    </source>
</reference>
<dbReference type="Proteomes" id="UP000070444">
    <property type="component" value="Unassembled WGS sequence"/>
</dbReference>
<accession>A0A137PGP7</accession>
<feature type="compositionally biased region" description="Polar residues" evidence="1">
    <location>
        <begin position="37"/>
        <end position="52"/>
    </location>
</feature>
<organism evidence="2 3">
    <name type="scientific">Conidiobolus coronatus (strain ATCC 28846 / CBS 209.66 / NRRL 28638)</name>
    <name type="common">Delacroixia coronata</name>
    <dbReference type="NCBI Taxonomy" id="796925"/>
    <lineage>
        <taxon>Eukaryota</taxon>
        <taxon>Fungi</taxon>
        <taxon>Fungi incertae sedis</taxon>
        <taxon>Zoopagomycota</taxon>
        <taxon>Entomophthoromycotina</taxon>
        <taxon>Entomophthoromycetes</taxon>
        <taxon>Entomophthorales</taxon>
        <taxon>Ancylistaceae</taxon>
        <taxon>Conidiobolus</taxon>
    </lineage>
</organism>
<gene>
    <name evidence="2" type="ORF">CONCODRAFT_2872</name>
</gene>
<evidence type="ECO:0000256" key="1">
    <source>
        <dbReference type="SAM" id="MobiDB-lite"/>
    </source>
</evidence>
<dbReference type="AlphaFoldDB" id="A0A137PGP7"/>
<feature type="region of interest" description="Disordered" evidence="1">
    <location>
        <begin position="37"/>
        <end position="64"/>
    </location>
</feature>
<keyword evidence="3" id="KW-1185">Reference proteome</keyword>
<dbReference type="EMBL" id="KQ964427">
    <property type="protein sequence ID" value="KXN74162.1"/>
    <property type="molecule type" value="Genomic_DNA"/>
</dbReference>
<name>A0A137PGP7_CONC2</name>
<feature type="compositionally biased region" description="Basic and acidic residues" evidence="1">
    <location>
        <begin position="53"/>
        <end position="64"/>
    </location>
</feature>
<dbReference type="Pfam" id="PF07845">
    <property type="entry name" value="DUF1636"/>
    <property type="match status" value="1"/>
</dbReference>
<sequence length="225" mass="25747">MISLDSSEWIKYGKYLLIIGSLLSATYYLDCKIQDSSCSPKSKNVVNQNESSENTKKERKETSKDDEKHILFVCTKCTLSKQVECMNSEPKCDDKNDSGVDIEDLVQKPIRNGRQLYQDIMSAHEQEDSETQNLENLEIRKTRCLAICDDGCAIALTGPDKFSYQFGKIDHTDPESVTDILKFAKYYVEAKDDAVTKKGQRPPRLRRNLYARIPPKSHFSEFIPE</sequence>
<dbReference type="InterPro" id="IPR012863">
    <property type="entry name" value="DUF1636"/>
</dbReference>
<proteinExistence type="predicted"/>
<protein>
    <submittedName>
        <fullName evidence="2">DUF1636-domain-containing protein</fullName>
    </submittedName>
</protein>